<dbReference type="Gene3D" id="3.30.390.10">
    <property type="entry name" value="Enolase-like, N-terminal domain"/>
    <property type="match status" value="1"/>
</dbReference>
<keyword evidence="7 10" id="KW-0324">Glycolysis</keyword>
<feature type="active site" description="Proton acceptor" evidence="10">
    <location>
        <position position="339"/>
    </location>
</feature>
<dbReference type="Gene3D" id="3.20.20.120">
    <property type="entry name" value="Enolase-like C-terminal domain"/>
    <property type="match status" value="1"/>
</dbReference>
<organism evidence="13 14">
    <name type="scientific">Cupriavidus laharis</name>
    <dbReference type="NCBI Taxonomy" id="151654"/>
    <lineage>
        <taxon>Bacteria</taxon>
        <taxon>Pseudomonadati</taxon>
        <taxon>Pseudomonadota</taxon>
        <taxon>Betaproteobacteria</taxon>
        <taxon>Burkholderiales</taxon>
        <taxon>Burkholderiaceae</taxon>
        <taxon>Cupriavidus</taxon>
    </lineage>
</organism>
<dbReference type="Pfam" id="PF00113">
    <property type="entry name" value="Enolase_C"/>
    <property type="match status" value="1"/>
</dbReference>
<dbReference type="InterPro" id="IPR020810">
    <property type="entry name" value="Enolase_C"/>
</dbReference>
<feature type="domain" description="Enolase N-terminal" evidence="12">
    <location>
        <begin position="6"/>
        <end position="136"/>
    </location>
</feature>
<comment type="similarity">
    <text evidence="2 10">Belongs to the enolase family.</text>
</comment>
<feature type="binding site" evidence="10">
    <location>
        <position position="390"/>
    </location>
    <ligand>
        <name>(2R)-2-phosphoglycerate</name>
        <dbReference type="ChEBI" id="CHEBI:58289"/>
    </ligand>
</feature>
<feature type="binding site" evidence="10">
    <location>
        <position position="369"/>
    </location>
    <ligand>
        <name>(2R)-2-phosphoglycerate</name>
        <dbReference type="ChEBI" id="CHEBI:58289"/>
    </ligand>
</feature>
<dbReference type="PROSITE" id="PS00164">
    <property type="entry name" value="ENOLASE"/>
    <property type="match status" value="1"/>
</dbReference>
<comment type="cofactor">
    <cofactor evidence="10">
        <name>Mg(2+)</name>
        <dbReference type="ChEBI" id="CHEBI:18420"/>
    </cofactor>
    <text evidence="10">Binds a second Mg(2+) ion via substrate during catalysis.</text>
</comment>
<dbReference type="HAMAP" id="MF_00318">
    <property type="entry name" value="Enolase"/>
    <property type="match status" value="1"/>
</dbReference>
<evidence type="ECO:0000256" key="3">
    <source>
        <dbReference type="ARBA" id="ARBA00012058"/>
    </source>
</evidence>
<comment type="subcellular location">
    <subcellularLocation>
        <location evidence="10">Cytoplasm</location>
    </subcellularLocation>
    <subcellularLocation>
        <location evidence="10">Secreted</location>
    </subcellularLocation>
    <subcellularLocation>
        <location evidence="10">Cell surface</location>
    </subcellularLocation>
    <text evidence="10">Fractions of enolase are present in both the cytoplasm and on the cell surface.</text>
</comment>
<keyword evidence="10" id="KW-0963">Cytoplasm</keyword>
<dbReference type="EC" id="4.2.1.11" evidence="3 10"/>
<dbReference type="SFLD" id="SFLDS00001">
    <property type="entry name" value="Enolase"/>
    <property type="match status" value="1"/>
</dbReference>
<dbReference type="InterPro" id="IPR020811">
    <property type="entry name" value="Enolase_N"/>
</dbReference>
<comment type="catalytic activity">
    <reaction evidence="10">
        <text>(2R)-2-phosphoglycerate = phosphoenolpyruvate + H2O</text>
        <dbReference type="Rhea" id="RHEA:10164"/>
        <dbReference type="ChEBI" id="CHEBI:15377"/>
        <dbReference type="ChEBI" id="CHEBI:58289"/>
        <dbReference type="ChEBI" id="CHEBI:58702"/>
        <dbReference type="EC" id="4.2.1.11"/>
    </reaction>
</comment>
<accession>A0ABM8WL23</accession>
<dbReference type="EMBL" id="CAJZAI010000002">
    <property type="protein sequence ID" value="CAG9168085.1"/>
    <property type="molecule type" value="Genomic_DNA"/>
</dbReference>
<evidence type="ECO:0000259" key="12">
    <source>
        <dbReference type="SMART" id="SM01193"/>
    </source>
</evidence>
<evidence type="ECO:0000256" key="6">
    <source>
        <dbReference type="ARBA" id="ARBA00022842"/>
    </source>
</evidence>
<dbReference type="PANTHER" id="PTHR11902:SF1">
    <property type="entry name" value="ENOLASE"/>
    <property type="match status" value="1"/>
</dbReference>
<dbReference type="Pfam" id="PF03952">
    <property type="entry name" value="Enolase_N"/>
    <property type="match status" value="1"/>
</dbReference>
<evidence type="ECO:0000256" key="7">
    <source>
        <dbReference type="ARBA" id="ARBA00023152"/>
    </source>
</evidence>
<evidence type="ECO:0000256" key="5">
    <source>
        <dbReference type="ARBA" id="ARBA00022525"/>
    </source>
</evidence>
<feature type="binding site" evidence="10">
    <location>
        <position position="165"/>
    </location>
    <ligand>
        <name>(2R)-2-phosphoglycerate</name>
        <dbReference type="ChEBI" id="CHEBI:58289"/>
    </ligand>
</feature>
<dbReference type="NCBIfam" id="TIGR01060">
    <property type="entry name" value="eno"/>
    <property type="match status" value="1"/>
</dbReference>
<evidence type="ECO:0000313" key="14">
    <source>
        <dbReference type="Proteomes" id="UP000727654"/>
    </source>
</evidence>
<gene>
    <name evidence="13" type="primary">eno_2</name>
    <name evidence="10" type="synonym">eno</name>
    <name evidence="13" type="ORF">LMG23992_01013</name>
</gene>
<evidence type="ECO:0000256" key="9">
    <source>
        <dbReference type="ARBA" id="ARBA00045763"/>
    </source>
</evidence>
<protein>
    <recommendedName>
        <fullName evidence="4 10">Enolase</fullName>
        <ecNumber evidence="3 10">4.2.1.11</ecNumber>
    </recommendedName>
    <alternativeName>
        <fullName evidence="10">2-phospho-D-glycerate hydro-lyase</fullName>
    </alternativeName>
    <alternativeName>
        <fullName evidence="10">2-phosphoglycerate dehydratase</fullName>
    </alternativeName>
</protein>
<comment type="pathway">
    <text evidence="1 10">Carbohydrate degradation; glycolysis; pyruvate from D-glyceraldehyde 3-phosphate: step 4/5.</text>
</comment>
<dbReference type="SMART" id="SM01193">
    <property type="entry name" value="Enolase_N"/>
    <property type="match status" value="1"/>
</dbReference>
<dbReference type="InterPro" id="IPR036849">
    <property type="entry name" value="Enolase-like_C_sf"/>
</dbReference>
<keyword evidence="8 10" id="KW-0456">Lyase</keyword>
<comment type="function">
    <text evidence="9 10">Catalyzes the reversible conversion of 2-phosphoglycerate (2-PG) into phosphoenolpyruvate (PEP). It is essential for the degradation of carbohydrates via glycolysis.</text>
</comment>
<dbReference type="PANTHER" id="PTHR11902">
    <property type="entry name" value="ENOLASE"/>
    <property type="match status" value="1"/>
</dbReference>
<evidence type="ECO:0000313" key="13">
    <source>
        <dbReference type="EMBL" id="CAG9168085.1"/>
    </source>
</evidence>
<feature type="binding site" evidence="10">
    <location>
        <position position="368"/>
    </location>
    <ligand>
        <name>(2R)-2-phosphoglycerate</name>
        <dbReference type="ChEBI" id="CHEBI:58289"/>
    </ligand>
</feature>
<dbReference type="GO" id="GO:0004634">
    <property type="term" value="F:phosphopyruvate hydratase activity"/>
    <property type="evidence" value="ECO:0007669"/>
    <property type="project" value="UniProtKB-EC"/>
</dbReference>
<dbReference type="PIRSF" id="PIRSF001400">
    <property type="entry name" value="Enolase"/>
    <property type="match status" value="1"/>
</dbReference>
<name>A0ABM8WL23_9BURK</name>
<dbReference type="SUPFAM" id="SSF54826">
    <property type="entry name" value="Enolase N-terminal domain-like"/>
    <property type="match status" value="1"/>
</dbReference>
<sequence length="464" mass="49749">MDLNRISTITADELLDSRGLPTLEVTVVSRGGTAGSAMVPSGRSTGRFEAVELRDGDAARFGGQGVLKAVEHVKGEICTALLGMPVDNQAAIDRTMIELDGTGTKARLGANATLGVSVACARAAASLHGLPLYRYLGGAGARVLPVPMFNVLNGGKHASQGTDIQEFKLVPAGAPSFREAVRYAVETYHALGEILKDRNLPTNVADEGGYAPGLPANAAAMDVIMLAIERAGYRPGEDIFIGLDPAATSFHHDDAYRLTRDNLTLSTPEMIAYWKDWLGRYPLISLEDPLAEDDWLGFAAITAALGDSVQIVGDDLFVTDSRRLARGIREHCCNSILIKPNQIGTLTETFETVRLASRAGYTCLVSHRSGETEDALIADLAVALGTGQIKSGAPARGERVEKYNRLMRIERELGARCHPSGEIGLSRTWRRSALICPNKHLSLRLVRNARVGHNGALAEMAFLP</sequence>
<evidence type="ECO:0000256" key="2">
    <source>
        <dbReference type="ARBA" id="ARBA00009604"/>
    </source>
</evidence>
<evidence type="ECO:0000256" key="10">
    <source>
        <dbReference type="HAMAP-Rule" id="MF_00318"/>
    </source>
</evidence>
<keyword evidence="6 10" id="KW-0460">Magnesium</keyword>
<evidence type="ECO:0000256" key="4">
    <source>
        <dbReference type="ARBA" id="ARBA00017068"/>
    </source>
</evidence>
<dbReference type="SMART" id="SM01192">
    <property type="entry name" value="Enolase_C"/>
    <property type="match status" value="1"/>
</dbReference>
<dbReference type="InterPro" id="IPR000941">
    <property type="entry name" value="Enolase"/>
</dbReference>
<dbReference type="InterPro" id="IPR020809">
    <property type="entry name" value="Enolase_CS"/>
</dbReference>
<dbReference type="SFLD" id="SFLDG00178">
    <property type="entry name" value="enolase"/>
    <property type="match status" value="1"/>
</dbReference>
<dbReference type="SUPFAM" id="SSF51604">
    <property type="entry name" value="Enolase C-terminal domain-like"/>
    <property type="match status" value="1"/>
</dbReference>
<keyword evidence="14" id="KW-1185">Reference proteome</keyword>
<reference evidence="13 14" key="1">
    <citation type="submission" date="2021-08" db="EMBL/GenBank/DDBJ databases">
        <authorList>
            <person name="Peeters C."/>
        </authorList>
    </citation>
    <scope>NUCLEOTIDE SEQUENCE [LARGE SCALE GENOMIC DNA]</scope>
    <source>
        <strain evidence="13 14">LMG 23992</strain>
    </source>
</reference>
<feature type="binding site" evidence="10">
    <location>
        <position position="314"/>
    </location>
    <ligand>
        <name>Mg(2+)</name>
        <dbReference type="ChEBI" id="CHEBI:18420"/>
    </ligand>
</feature>
<dbReference type="InterPro" id="IPR029017">
    <property type="entry name" value="Enolase-like_N"/>
</dbReference>
<keyword evidence="5 10" id="KW-0964">Secreted</keyword>
<keyword evidence="10" id="KW-0479">Metal-binding</keyword>
<dbReference type="CDD" id="cd03313">
    <property type="entry name" value="enolase"/>
    <property type="match status" value="1"/>
</dbReference>
<feature type="active site" description="Proton donor" evidence="10">
    <location>
        <position position="207"/>
    </location>
</feature>
<feature type="domain" description="Enolase C-terminal TIM barrel" evidence="11">
    <location>
        <begin position="141"/>
        <end position="427"/>
    </location>
</feature>
<feature type="binding site" evidence="10">
    <location>
        <position position="244"/>
    </location>
    <ligand>
        <name>Mg(2+)</name>
        <dbReference type="ChEBI" id="CHEBI:18420"/>
    </ligand>
</feature>
<evidence type="ECO:0000256" key="1">
    <source>
        <dbReference type="ARBA" id="ARBA00005031"/>
    </source>
</evidence>
<comment type="caution">
    <text evidence="13">The sequence shown here is derived from an EMBL/GenBank/DDBJ whole genome shotgun (WGS) entry which is preliminary data.</text>
</comment>
<feature type="binding site" evidence="10">
    <location>
        <position position="287"/>
    </location>
    <ligand>
        <name>Mg(2+)</name>
        <dbReference type="ChEBI" id="CHEBI:18420"/>
    </ligand>
</feature>
<feature type="binding site" evidence="10">
    <location>
        <position position="339"/>
    </location>
    <ligand>
        <name>(2R)-2-phosphoglycerate</name>
        <dbReference type="ChEBI" id="CHEBI:58289"/>
    </ligand>
</feature>
<proteinExistence type="inferred from homology"/>
<dbReference type="Proteomes" id="UP000727654">
    <property type="component" value="Unassembled WGS sequence"/>
</dbReference>
<evidence type="ECO:0000256" key="8">
    <source>
        <dbReference type="ARBA" id="ARBA00023239"/>
    </source>
</evidence>
<evidence type="ECO:0000259" key="11">
    <source>
        <dbReference type="SMART" id="SM01192"/>
    </source>
</evidence>
<dbReference type="PRINTS" id="PR00148">
    <property type="entry name" value="ENOLASE"/>
</dbReference>
<dbReference type="SFLD" id="SFLDF00002">
    <property type="entry name" value="enolase"/>
    <property type="match status" value="1"/>
</dbReference>